<proteinExistence type="predicted"/>
<dbReference type="SUPFAM" id="SSF48371">
    <property type="entry name" value="ARM repeat"/>
    <property type="match status" value="1"/>
</dbReference>
<dbReference type="CDD" id="cd00037">
    <property type="entry name" value="CLECT"/>
    <property type="match status" value="1"/>
</dbReference>
<keyword evidence="2" id="KW-0732">Signal</keyword>
<dbReference type="GO" id="GO:0003723">
    <property type="term" value="F:RNA binding"/>
    <property type="evidence" value="ECO:0007669"/>
    <property type="project" value="TreeGrafter"/>
</dbReference>
<evidence type="ECO:0000256" key="2">
    <source>
        <dbReference type="SAM" id="SignalP"/>
    </source>
</evidence>
<dbReference type="WBParaSite" id="MBELARI_LOCUS16239">
    <property type="protein sequence ID" value="MBELARI_LOCUS16239"/>
    <property type="gene ID" value="MBELARI_LOCUS16239"/>
</dbReference>
<dbReference type="GO" id="GO:0000398">
    <property type="term" value="P:mRNA splicing, via spliceosome"/>
    <property type="evidence" value="ECO:0007669"/>
    <property type="project" value="TreeGrafter"/>
</dbReference>
<evidence type="ECO:0000256" key="1">
    <source>
        <dbReference type="SAM" id="Coils"/>
    </source>
</evidence>
<sequence>MAHELLALEIMLLMLKTPTEDSVEVCIAFLKECGAKLTEIAPRALDNVFSRLRNNFAEAQLDSRRTTISKHYCTKRVQNAEVRDEKAELEVKITAVQSKNSGLETQINRTMTFLDLNGWVYLAKTASWYKVIDQYMTFDQAVADCASRKVHLVSIHSQEEHDFVWKLANENDSGYFKNGDF</sequence>
<dbReference type="InterPro" id="IPR001304">
    <property type="entry name" value="C-type_lectin-like"/>
</dbReference>
<dbReference type="InterPro" id="IPR050781">
    <property type="entry name" value="CWC22_splicing_factor"/>
</dbReference>
<feature type="coiled-coil region" evidence="1">
    <location>
        <begin position="79"/>
        <end position="106"/>
    </location>
</feature>
<dbReference type="SUPFAM" id="SSF56436">
    <property type="entry name" value="C-type lectin-like"/>
    <property type="match status" value="1"/>
</dbReference>
<organism evidence="4 5">
    <name type="scientific">Mesorhabditis belari</name>
    <dbReference type="NCBI Taxonomy" id="2138241"/>
    <lineage>
        <taxon>Eukaryota</taxon>
        <taxon>Metazoa</taxon>
        <taxon>Ecdysozoa</taxon>
        <taxon>Nematoda</taxon>
        <taxon>Chromadorea</taxon>
        <taxon>Rhabditida</taxon>
        <taxon>Rhabditina</taxon>
        <taxon>Rhabditomorpha</taxon>
        <taxon>Rhabditoidea</taxon>
        <taxon>Rhabditidae</taxon>
        <taxon>Mesorhabditinae</taxon>
        <taxon>Mesorhabditis</taxon>
    </lineage>
</organism>
<dbReference type="Pfam" id="PF00059">
    <property type="entry name" value="Lectin_C"/>
    <property type="match status" value="1"/>
</dbReference>
<evidence type="ECO:0000313" key="4">
    <source>
        <dbReference type="Proteomes" id="UP000887575"/>
    </source>
</evidence>
<feature type="chain" id="PRO_5042162375" description="C-type lectin domain-containing protein" evidence="2">
    <location>
        <begin position="22"/>
        <end position="181"/>
    </location>
</feature>
<feature type="domain" description="C-type lectin" evidence="3">
    <location>
        <begin position="136"/>
        <end position="174"/>
    </location>
</feature>
<dbReference type="Proteomes" id="UP000887575">
    <property type="component" value="Unassembled WGS sequence"/>
</dbReference>
<dbReference type="Gene3D" id="1.25.40.180">
    <property type="match status" value="1"/>
</dbReference>
<protein>
    <recommendedName>
        <fullName evidence="3">C-type lectin domain-containing protein</fullName>
    </recommendedName>
</protein>
<dbReference type="PANTHER" id="PTHR18034:SF3">
    <property type="entry name" value="PRE-MRNA-SPLICING FACTOR CWC22 HOMOLOG"/>
    <property type="match status" value="1"/>
</dbReference>
<dbReference type="InterPro" id="IPR016186">
    <property type="entry name" value="C-type_lectin-like/link_sf"/>
</dbReference>
<accession>A0AAF3J4U0</accession>
<feature type="signal peptide" evidence="2">
    <location>
        <begin position="1"/>
        <end position="21"/>
    </location>
</feature>
<evidence type="ECO:0000259" key="3">
    <source>
        <dbReference type="Pfam" id="PF00059"/>
    </source>
</evidence>
<evidence type="ECO:0000313" key="5">
    <source>
        <dbReference type="WBParaSite" id="MBELARI_LOCUS16239"/>
    </source>
</evidence>
<keyword evidence="1" id="KW-0175">Coiled coil</keyword>
<dbReference type="AlphaFoldDB" id="A0AAF3J4U0"/>
<dbReference type="GO" id="GO:0071013">
    <property type="term" value="C:catalytic step 2 spliceosome"/>
    <property type="evidence" value="ECO:0007669"/>
    <property type="project" value="TreeGrafter"/>
</dbReference>
<keyword evidence="4" id="KW-1185">Reference proteome</keyword>
<dbReference type="InterPro" id="IPR016024">
    <property type="entry name" value="ARM-type_fold"/>
</dbReference>
<dbReference type="InterPro" id="IPR016187">
    <property type="entry name" value="CTDL_fold"/>
</dbReference>
<name>A0AAF3J4U0_9BILA</name>
<reference evidence="5" key="1">
    <citation type="submission" date="2024-02" db="UniProtKB">
        <authorList>
            <consortium name="WormBaseParasite"/>
        </authorList>
    </citation>
    <scope>IDENTIFICATION</scope>
</reference>
<dbReference type="PANTHER" id="PTHR18034">
    <property type="entry name" value="CELL CYCLE CONTROL PROTEIN CWF22-RELATED"/>
    <property type="match status" value="1"/>
</dbReference>
<dbReference type="Gene3D" id="3.10.100.10">
    <property type="entry name" value="Mannose-Binding Protein A, subunit A"/>
    <property type="match status" value="1"/>
</dbReference>